<evidence type="ECO:0000256" key="8">
    <source>
        <dbReference type="ARBA" id="ARBA00022840"/>
    </source>
</evidence>
<keyword evidence="4 16" id="KW-0812">Transmembrane</keyword>
<feature type="transmembrane region" description="Helical" evidence="16">
    <location>
        <begin position="317"/>
        <end position="338"/>
    </location>
</feature>
<evidence type="ECO:0000256" key="9">
    <source>
        <dbReference type="ARBA" id="ARBA00022989"/>
    </source>
</evidence>
<keyword evidence="11" id="KW-0829">Tyrosine-protein kinase</keyword>
<dbReference type="InterPro" id="IPR020635">
    <property type="entry name" value="Tyr_kinase_cat_dom"/>
</dbReference>
<evidence type="ECO:0000256" key="5">
    <source>
        <dbReference type="ARBA" id="ARBA00022729"/>
    </source>
</evidence>
<keyword evidence="12" id="KW-1015">Disulfide bond</keyword>
<keyword evidence="13" id="KW-0675">Receptor</keyword>
<comment type="subcellular location">
    <subcellularLocation>
        <location evidence="1">Membrane</location>
        <topology evidence="1">Single-pass membrane protein</topology>
    </subcellularLocation>
</comment>
<evidence type="ECO:0000256" key="12">
    <source>
        <dbReference type="ARBA" id="ARBA00023157"/>
    </source>
</evidence>
<feature type="chain" id="PRO_5024464201" evidence="17">
    <location>
        <begin position="22"/>
        <end position="894"/>
    </location>
</feature>
<evidence type="ECO:0000256" key="2">
    <source>
        <dbReference type="ARBA" id="ARBA00022553"/>
    </source>
</evidence>
<evidence type="ECO:0000256" key="13">
    <source>
        <dbReference type="ARBA" id="ARBA00023170"/>
    </source>
</evidence>
<evidence type="ECO:0000256" key="14">
    <source>
        <dbReference type="ARBA" id="ARBA00023180"/>
    </source>
</evidence>
<keyword evidence="15" id="KW-0393">Immunoglobulin domain</keyword>
<evidence type="ECO:0000256" key="11">
    <source>
        <dbReference type="ARBA" id="ARBA00023137"/>
    </source>
</evidence>
<protein>
    <submittedName>
        <fullName evidence="19">Protein kinase domain-containing protein</fullName>
    </submittedName>
</protein>
<proteinExistence type="predicted"/>
<dbReference type="GO" id="GO:0004714">
    <property type="term" value="F:transmembrane receptor protein tyrosine kinase activity"/>
    <property type="evidence" value="ECO:0007669"/>
    <property type="project" value="TreeGrafter"/>
</dbReference>
<evidence type="ECO:0000256" key="16">
    <source>
        <dbReference type="SAM" id="Phobius"/>
    </source>
</evidence>
<keyword evidence="7" id="KW-0418">Kinase</keyword>
<dbReference type="InterPro" id="IPR008266">
    <property type="entry name" value="Tyr_kinase_AS"/>
</dbReference>
<dbReference type="PRINTS" id="PR00109">
    <property type="entry name" value="TYRKINASE"/>
</dbReference>
<keyword evidence="14" id="KW-0325">Glycoprotein</keyword>
<evidence type="ECO:0000256" key="3">
    <source>
        <dbReference type="ARBA" id="ARBA00022679"/>
    </source>
</evidence>
<dbReference type="InterPro" id="IPR011009">
    <property type="entry name" value="Kinase-like_dom_sf"/>
</dbReference>
<dbReference type="SMART" id="SM00409">
    <property type="entry name" value="IG"/>
    <property type="match status" value="2"/>
</dbReference>
<dbReference type="SMART" id="SM00219">
    <property type="entry name" value="TyrKc"/>
    <property type="match status" value="1"/>
</dbReference>
<dbReference type="Gene3D" id="1.10.510.10">
    <property type="entry name" value="Transferase(Phosphotransferase) domain 1"/>
    <property type="match status" value="1"/>
</dbReference>
<dbReference type="AlphaFoldDB" id="A0A5K3FEH0"/>
<organism evidence="19">
    <name type="scientific">Mesocestoides corti</name>
    <name type="common">Flatworm</name>
    <dbReference type="NCBI Taxonomy" id="53468"/>
    <lineage>
        <taxon>Eukaryota</taxon>
        <taxon>Metazoa</taxon>
        <taxon>Spiralia</taxon>
        <taxon>Lophotrochozoa</taxon>
        <taxon>Platyhelminthes</taxon>
        <taxon>Cestoda</taxon>
        <taxon>Eucestoda</taxon>
        <taxon>Cyclophyllidea</taxon>
        <taxon>Mesocestoididae</taxon>
        <taxon>Mesocestoides</taxon>
    </lineage>
</organism>
<keyword evidence="9 16" id="KW-1133">Transmembrane helix</keyword>
<feature type="domain" description="Protein kinase" evidence="18">
    <location>
        <begin position="456"/>
        <end position="747"/>
    </location>
</feature>
<keyword evidence="8" id="KW-0067">ATP-binding</keyword>
<reference evidence="19" key="1">
    <citation type="submission" date="2019-11" db="UniProtKB">
        <authorList>
            <consortium name="WormBaseParasite"/>
        </authorList>
    </citation>
    <scope>IDENTIFICATION</scope>
</reference>
<feature type="signal peptide" evidence="17">
    <location>
        <begin position="1"/>
        <end position="21"/>
    </location>
</feature>
<keyword evidence="6" id="KW-0547">Nucleotide-binding</keyword>
<dbReference type="PROSITE" id="PS50011">
    <property type="entry name" value="PROTEIN_KINASE_DOM"/>
    <property type="match status" value="1"/>
</dbReference>
<dbReference type="InterPro" id="IPR000719">
    <property type="entry name" value="Prot_kinase_dom"/>
</dbReference>
<evidence type="ECO:0000256" key="7">
    <source>
        <dbReference type="ARBA" id="ARBA00022777"/>
    </source>
</evidence>
<dbReference type="SUPFAM" id="SSF48726">
    <property type="entry name" value="Immunoglobulin"/>
    <property type="match status" value="1"/>
</dbReference>
<sequence>MHFRFLFLVTFFYLNICHVFAHPVLVTVGKRANLDFIFVHSPNSKLVNIQWTFLPFPSALLNSKQIKTAFRLNTSYHGSRYSEDLLQVTCPAALAFFSSNNFNRTCRLARLSISHVMKADEGRYRAHVTGDSDCFPCAGERQLRVVERPASEDQSDDTVLPAAYMNPHDTAVFFYAPPFSLDFNMNSSVCAGQKFEFQCSAEPINYGINLTFYQLDPLFTLSSLEAVSNRGVGVDFRNTSTKVLKTSGATGHLQYHLESVTQNDTGGYLCVASVPNMEAARWSYMFLQVEDCSYLTTLRSTKIHLEPALEVLKSPSALTFVCLLLAILLVGLAALITLSWRQNRFPPLLGSKKWSKAANKVVRETNLLYPWTAPPQLQQYTQLQTNSAKSSLLTSYIGLQSADESSGARRNLQVPAVIIKMYTSSAATGGVDVAGGKLDTYKIPSDPIWEVPRDRVRLGRQIGAGAFGVVYEGTVSDPTKVLPGLRRGNTITTASRRGPTQDLTVAVKTLRENFTGQELADLVREMEILKQFNPHPHVIQLYGVCTQNGRLQVLVELAPYGNLRDFLMDRRPRRDQKSANQPFSHLSARHLVSFGLQVAKGMDYLARQNIIHRDLAARNILIGCRFVAKIADFGLTRSVCDYYRKCSDGRLPIKWMAPESIFDRRYTTKSDVWSFGILLWEIFSYGGTPYPTLSAESLLKALQMGFRNEQPLASPSHVYGLMLSCWSIDPACRPTFSQLVASLQQAYDDVINENSSSSSSTSSSRSSSPTISTVYLTLNNNNINNYNNPSALVTTTAPSICQSVSPSVYQSIIPQFSMQPQRSLVGQWPSSSLPSDVHGSQGFGATDGASIHFNSCCADRGQYLQSLHKAFLMHFNYVVPPSFPESNDNLGPRP</sequence>
<evidence type="ECO:0000256" key="15">
    <source>
        <dbReference type="ARBA" id="ARBA00023319"/>
    </source>
</evidence>
<evidence type="ECO:0000256" key="1">
    <source>
        <dbReference type="ARBA" id="ARBA00004167"/>
    </source>
</evidence>
<dbReference type="GO" id="GO:0005524">
    <property type="term" value="F:ATP binding"/>
    <property type="evidence" value="ECO:0007669"/>
    <property type="project" value="UniProtKB-KW"/>
</dbReference>
<dbReference type="PROSITE" id="PS00109">
    <property type="entry name" value="PROTEIN_KINASE_TYR"/>
    <property type="match status" value="1"/>
</dbReference>
<name>A0A5K3FEH0_MESCO</name>
<dbReference type="FunFam" id="1.10.510.10:FF:000554">
    <property type="entry name" value="Predicted protein"/>
    <property type="match status" value="1"/>
</dbReference>
<evidence type="ECO:0000256" key="17">
    <source>
        <dbReference type="SAM" id="SignalP"/>
    </source>
</evidence>
<dbReference type="WBParaSite" id="MCU_006790-RA">
    <property type="protein sequence ID" value="MCU_006790-RA"/>
    <property type="gene ID" value="MCU_006790"/>
</dbReference>
<evidence type="ECO:0000256" key="6">
    <source>
        <dbReference type="ARBA" id="ARBA00022741"/>
    </source>
</evidence>
<dbReference type="InterPro" id="IPR001245">
    <property type="entry name" value="Ser-Thr/Tyr_kinase_cat_dom"/>
</dbReference>
<keyword evidence="5 17" id="KW-0732">Signal</keyword>
<dbReference type="GO" id="GO:0007169">
    <property type="term" value="P:cell surface receptor protein tyrosine kinase signaling pathway"/>
    <property type="evidence" value="ECO:0007669"/>
    <property type="project" value="TreeGrafter"/>
</dbReference>
<accession>A0A5K3FEH0</accession>
<dbReference type="InterPro" id="IPR003599">
    <property type="entry name" value="Ig_sub"/>
</dbReference>
<dbReference type="PANTHER" id="PTHR24416:SF550">
    <property type="entry name" value="FIBROBLAST GROWTH FACTOR RECEPTOR HOMOLOG 1-RELATED"/>
    <property type="match status" value="1"/>
</dbReference>
<dbReference type="Pfam" id="PF07714">
    <property type="entry name" value="PK_Tyr_Ser-Thr"/>
    <property type="match status" value="1"/>
</dbReference>
<dbReference type="InterPro" id="IPR050122">
    <property type="entry name" value="RTK"/>
</dbReference>
<dbReference type="InterPro" id="IPR036179">
    <property type="entry name" value="Ig-like_dom_sf"/>
</dbReference>
<dbReference type="GO" id="GO:0005886">
    <property type="term" value="C:plasma membrane"/>
    <property type="evidence" value="ECO:0007669"/>
    <property type="project" value="TreeGrafter"/>
</dbReference>
<evidence type="ECO:0000256" key="4">
    <source>
        <dbReference type="ARBA" id="ARBA00022692"/>
    </source>
</evidence>
<dbReference type="PANTHER" id="PTHR24416">
    <property type="entry name" value="TYROSINE-PROTEIN KINASE RECEPTOR"/>
    <property type="match status" value="1"/>
</dbReference>
<dbReference type="SUPFAM" id="SSF56112">
    <property type="entry name" value="Protein kinase-like (PK-like)"/>
    <property type="match status" value="1"/>
</dbReference>
<keyword evidence="2" id="KW-0597">Phosphoprotein</keyword>
<evidence type="ECO:0000259" key="18">
    <source>
        <dbReference type="PROSITE" id="PS50011"/>
    </source>
</evidence>
<keyword evidence="10 16" id="KW-0472">Membrane</keyword>
<evidence type="ECO:0000313" key="19">
    <source>
        <dbReference type="WBParaSite" id="MCU_006790-RA"/>
    </source>
</evidence>
<evidence type="ECO:0000256" key="10">
    <source>
        <dbReference type="ARBA" id="ARBA00023136"/>
    </source>
</evidence>
<dbReference type="GO" id="GO:0043235">
    <property type="term" value="C:receptor complex"/>
    <property type="evidence" value="ECO:0007669"/>
    <property type="project" value="TreeGrafter"/>
</dbReference>
<keyword evidence="3" id="KW-0808">Transferase</keyword>
<dbReference type="Gene3D" id="3.30.200.20">
    <property type="entry name" value="Phosphorylase Kinase, domain 1"/>
    <property type="match status" value="1"/>
</dbReference>